<evidence type="ECO:0000313" key="2">
    <source>
        <dbReference type="Proteomes" id="UP000000560"/>
    </source>
</evidence>
<protein>
    <submittedName>
        <fullName evidence="1">Uncharacterized protein</fullName>
    </submittedName>
</protein>
<proteinExistence type="predicted"/>
<reference evidence="2" key="1">
    <citation type="journal article" date="2005" name="Nature">
        <title>Sequencing of Aspergillus nidulans and comparative analysis with A. fumigatus and A. oryzae.</title>
        <authorList>
            <person name="Galagan J.E."/>
            <person name="Calvo S.E."/>
            <person name="Cuomo C."/>
            <person name="Ma L.J."/>
            <person name="Wortman J.R."/>
            <person name="Batzoglou S."/>
            <person name="Lee S.I."/>
            <person name="Basturkmen M."/>
            <person name="Spevak C.C."/>
            <person name="Clutterbuck J."/>
            <person name="Kapitonov V."/>
            <person name="Jurka J."/>
            <person name="Scazzocchio C."/>
            <person name="Farman M."/>
            <person name="Butler J."/>
            <person name="Purcell S."/>
            <person name="Harris S."/>
            <person name="Braus G.H."/>
            <person name="Draht O."/>
            <person name="Busch S."/>
            <person name="D'Enfert C."/>
            <person name="Bouchier C."/>
            <person name="Goldman G.H."/>
            <person name="Bell-Pedersen D."/>
            <person name="Griffiths-Jones S."/>
            <person name="Doonan J.H."/>
            <person name="Yu J."/>
            <person name="Vienken K."/>
            <person name="Pain A."/>
            <person name="Freitag M."/>
            <person name="Selker E.U."/>
            <person name="Archer D.B."/>
            <person name="Penalva M.A."/>
            <person name="Oakley B.R."/>
            <person name="Momany M."/>
            <person name="Tanaka T."/>
            <person name="Kumagai T."/>
            <person name="Asai K."/>
            <person name="Machida M."/>
            <person name="Nierman W.C."/>
            <person name="Denning D.W."/>
            <person name="Caddick M."/>
            <person name="Hynes M."/>
            <person name="Paoletti M."/>
            <person name="Fischer R."/>
            <person name="Miller B."/>
            <person name="Dyer P."/>
            <person name="Sachs M.S."/>
            <person name="Osmani S.A."/>
            <person name="Birren B.W."/>
        </authorList>
    </citation>
    <scope>NUCLEOTIDE SEQUENCE [LARGE SCALE GENOMIC DNA]</scope>
    <source>
        <strain evidence="2">FGSC A4 / ATCC 38163 / CBS 112.46 / NRRL 194 / M139</strain>
    </source>
</reference>
<dbReference type="HOGENOM" id="CLU_685165_0_0_1"/>
<dbReference type="EMBL" id="BN001304">
    <property type="protein sequence ID" value="CBF78728.1"/>
    <property type="molecule type" value="Genomic_DNA"/>
</dbReference>
<evidence type="ECO:0000313" key="1">
    <source>
        <dbReference type="EMBL" id="CBF78728.1"/>
    </source>
</evidence>
<reference evidence="2" key="2">
    <citation type="journal article" date="2009" name="Fungal Genet. Biol.">
        <title>The 2008 update of the Aspergillus nidulans genome annotation: a community effort.</title>
        <authorList>
            <person name="Wortman J.R."/>
            <person name="Gilsenan J.M."/>
            <person name="Joardar V."/>
            <person name="Deegan J."/>
            <person name="Clutterbuck J."/>
            <person name="Andersen M.R."/>
            <person name="Archer D."/>
            <person name="Bencina M."/>
            <person name="Braus G."/>
            <person name="Coutinho P."/>
            <person name="von Dohren H."/>
            <person name="Doonan J."/>
            <person name="Driessen A.J."/>
            <person name="Durek P."/>
            <person name="Espeso E."/>
            <person name="Fekete E."/>
            <person name="Flipphi M."/>
            <person name="Estrada C.G."/>
            <person name="Geysens S."/>
            <person name="Goldman G."/>
            <person name="de Groot P.W."/>
            <person name="Hansen K."/>
            <person name="Harris S.D."/>
            <person name="Heinekamp T."/>
            <person name="Helmstaedt K."/>
            <person name="Henrissat B."/>
            <person name="Hofmann G."/>
            <person name="Homan T."/>
            <person name="Horio T."/>
            <person name="Horiuchi H."/>
            <person name="James S."/>
            <person name="Jones M."/>
            <person name="Karaffa L."/>
            <person name="Karanyi Z."/>
            <person name="Kato M."/>
            <person name="Keller N."/>
            <person name="Kelly D.E."/>
            <person name="Kiel J.A."/>
            <person name="Kim J.M."/>
            <person name="van der Klei I.J."/>
            <person name="Klis F.M."/>
            <person name="Kovalchuk A."/>
            <person name="Krasevec N."/>
            <person name="Kubicek C.P."/>
            <person name="Liu B."/>
            <person name="Maccabe A."/>
            <person name="Meyer V."/>
            <person name="Mirabito P."/>
            <person name="Miskei M."/>
            <person name="Mos M."/>
            <person name="Mullins J."/>
            <person name="Nelson D.R."/>
            <person name="Nielsen J."/>
            <person name="Oakley B.R."/>
            <person name="Osmani S.A."/>
            <person name="Pakula T."/>
            <person name="Paszewski A."/>
            <person name="Paulsen I."/>
            <person name="Pilsyk S."/>
            <person name="Pocsi I."/>
            <person name="Punt P.J."/>
            <person name="Ram A.F."/>
            <person name="Ren Q."/>
            <person name="Robellet X."/>
            <person name="Robson G."/>
            <person name="Seiboth B."/>
            <person name="van Solingen P."/>
            <person name="Specht T."/>
            <person name="Sun J."/>
            <person name="Taheri-Talesh N."/>
            <person name="Takeshita N."/>
            <person name="Ussery D."/>
            <person name="vanKuyk P.A."/>
            <person name="Visser H."/>
            <person name="van de Vondervoort P.J."/>
            <person name="de Vries R.P."/>
            <person name="Walton J."/>
            <person name="Xiang X."/>
            <person name="Xiong Y."/>
            <person name="Zeng A.P."/>
            <person name="Brandt B.W."/>
            <person name="Cornell M.J."/>
            <person name="van den Hondel C.A."/>
            <person name="Visser J."/>
            <person name="Oliver S.G."/>
            <person name="Turner G."/>
        </authorList>
    </citation>
    <scope>GENOME REANNOTATION</scope>
    <source>
        <strain evidence="2">FGSC A4 / ATCC 38163 / CBS 112.46 / NRRL 194 / M139</strain>
    </source>
</reference>
<organism evidence="1 2">
    <name type="scientific">Emericella nidulans (strain FGSC A4 / ATCC 38163 / CBS 112.46 / NRRL 194 / M139)</name>
    <name type="common">Aspergillus nidulans</name>
    <dbReference type="NCBI Taxonomy" id="227321"/>
    <lineage>
        <taxon>Eukaryota</taxon>
        <taxon>Fungi</taxon>
        <taxon>Dikarya</taxon>
        <taxon>Ascomycota</taxon>
        <taxon>Pezizomycotina</taxon>
        <taxon>Eurotiomycetes</taxon>
        <taxon>Eurotiomycetidae</taxon>
        <taxon>Eurotiales</taxon>
        <taxon>Aspergillaceae</taxon>
        <taxon>Aspergillus</taxon>
        <taxon>Aspergillus subgen. Nidulantes</taxon>
    </lineage>
</organism>
<dbReference type="RefSeq" id="XP_680540.1">
    <property type="nucleotide sequence ID" value="XM_675448.1"/>
</dbReference>
<accession>Q5AWQ9</accession>
<gene>
    <name evidence="1" type="ORF">ANIA_07271</name>
</gene>
<sequence>MYNAVHPQEAPQQMPQIRAMGSVASPILLPISATGPVPLSLTLASDNLSPNASSAFSMIPISMDVEEGAPQPEFRDIQPWDLKHPVAVYANRDGKQLPVFYDAATQEYYLFTIEGAVLLHKTPTITIKKRQARQVLGRISYSQIRRITETELAESIMKGIDLPLSSSPLVDSVSLLRNAMHDSIIVTRNSRPTTFFRFWEDKDVRDSGTLGSDSLLMYLRPSMDGLVGHRCDALWHCGNNVIYCSKCTSYRLPSTCPTSGDADKADNTLTFGPPIPVGRVTVGVHITRKIFDGCLRPDKKGLNIPHAYQTLSKIFHKPTIDSIPIPQTYMVSNLLKDSLFVVADMFPKTAAESWADYFDVGGEHAQQGMSGMTNAAVGVTAGSAIIGTGAMVGLRIAEVVGV</sequence>
<dbReference type="OMA" id="NTCEAIF"/>
<dbReference type="KEGG" id="ani:ANIA_07271"/>
<dbReference type="OrthoDB" id="4500289at2759"/>
<accession>C8VCT9</accession>
<name>Q5AWQ9_EMENI</name>
<keyword evidence="2" id="KW-1185">Reference proteome</keyword>
<dbReference type="AlphaFoldDB" id="Q5AWQ9"/>
<dbReference type="GeneID" id="2869955"/>
<dbReference type="VEuPathDB" id="FungiDB:AN7271"/>
<dbReference type="Proteomes" id="UP000000560">
    <property type="component" value="Chromosome IV"/>
</dbReference>
<dbReference type="InParanoid" id="Q5AWQ9"/>